<keyword evidence="3" id="KW-1185">Reference proteome</keyword>
<proteinExistence type="predicted"/>
<evidence type="ECO:0000313" key="3">
    <source>
        <dbReference type="Proteomes" id="UP001304419"/>
    </source>
</evidence>
<dbReference type="Proteomes" id="UP001304419">
    <property type="component" value="Chromosome 1"/>
</dbReference>
<reference evidence="2 3" key="1">
    <citation type="submission" date="2023-10" db="EMBL/GenBank/DDBJ databases">
        <title>To unveil natural product biosynthetic capacity in Pseudoalteromonas.</title>
        <authorList>
            <person name="Wang J."/>
        </authorList>
    </citation>
    <scope>NUCLEOTIDE SEQUENCE [LARGE SCALE GENOMIC DNA]</scope>
    <source>
        <strain evidence="2 3">DSM 15914</strain>
    </source>
</reference>
<feature type="chain" id="PRO_5045820093" description="DUF3080 domain-containing protein" evidence="1">
    <location>
        <begin position="25"/>
        <end position="334"/>
    </location>
</feature>
<feature type="signal peptide" evidence="1">
    <location>
        <begin position="1"/>
        <end position="24"/>
    </location>
</feature>
<gene>
    <name evidence="2" type="ORF">R5H13_06795</name>
</gene>
<evidence type="ECO:0000256" key="1">
    <source>
        <dbReference type="SAM" id="SignalP"/>
    </source>
</evidence>
<evidence type="ECO:0008006" key="4">
    <source>
        <dbReference type="Google" id="ProtNLM"/>
    </source>
</evidence>
<keyword evidence="1" id="KW-0732">Signal</keyword>
<accession>A0ABZ0MDQ8</accession>
<protein>
    <recommendedName>
        <fullName evidence="4">DUF3080 domain-containing protein</fullName>
    </recommendedName>
</protein>
<evidence type="ECO:0000313" key="2">
    <source>
        <dbReference type="EMBL" id="WOX29968.1"/>
    </source>
</evidence>
<dbReference type="RefSeq" id="WP_223193698.1">
    <property type="nucleotide sequence ID" value="NZ_CBCSDF010000002.1"/>
</dbReference>
<dbReference type="EMBL" id="CP137578">
    <property type="protein sequence ID" value="WOX29968.1"/>
    <property type="molecule type" value="Genomic_DNA"/>
</dbReference>
<dbReference type="PROSITE" id="PS51257">
    <property type="entry name" value="PROKAR_LIPOPROTEIN"/>
    <property type="match status" value="1"/>
</dbReference>
<name>A0ABZ0MDQ8_9GAMM</name>
<sequence>MKKHLLFSLTLVAFIFLSACSEHKPVVNYQELRTSLISLNSSLSHSSTDDITVLPFTEGYLQLRHALLSSSLNEPDVMAHKELDYLRIQERYPERYLPWPSHIPVLKNVEGRVSAEELDLWLKFVMTKLKEADESNIRLNRFERDAIIKQLEDSNIDAPSRSTLLAYLNDYKSRAMLGLHQLPNGKEWYQSKLNFYGAIQESPNKVLAMLSKIDEKKSKSIVLNTMPNTQQPYILELLPANCQRISGLNWRDEFINVPSTVAKCTKAIEQHKALIVTLMAVDLGIHYQGWSQKQAFVALNSKLALNEQQAQQLIANIVYFPATIFAAYPHFLKP</sequence>
<organism evidence="2 3">
    <name type="scientific">Pseudoalteromonas maricaloris</name>
    <dbReference type="NCBI Taxonomy" id="184924"/>
    <lineage>
        <taxon>Bacteria</taxon>
        <taxon>Pseudomonadati</taxon>
        <taxon>Pseudomonadota</taxon>
        <taxon>Gammaproteobacteria</taxon>
        <taxon>Alteromonadales</taxon>
        <taxon>Pseudoalteromonadaceae</taxon>
        <taxon>Pseudoalteromonas</taxon>
    </lineage>
</organism>